<keyword evidence="1" id="KW-0812">Transmembrane</keyword>
<evidence type="ECO:0000313" key="4">
    <source>
        <dbReference type="Proteomes" id="UP001596978"/>
    </source>
</evidence>
<feature type="transmembrane region" description="Helical" evidence="1">
    <location>
        <begin position="53"/>
        <end position="76"/>
    </location>
</feature>
<proteinExistence type="predicted"/>
<comment type="caution">
    <text evidence="3">The sequence shown here is derived from an EMBL/GenBank/DDBJ whole genome shotgun (WGS) entry which is preliminary data.</text>
</comment>
<evidence type="ECO:0000259" key="2">
    <source>
        <dbReference type="Pfam" id="PF19762"/>
    </source>
</evidence>
<organism evidence="3 4">
    <name type="scientific">Sungkyunkwania multivorans</name>
    <dbReference type="NCBI Taxonomy" id="1173618"/>
    <lineage>
        <taxon>Bacteria</taxon>
        <taxon>Pseudomonadati</taxon>
        <taxon>Bacteroidota</taxon>
        <taxon>Flavobacteriia</taxon>
        <taxon>Flavobacteriales</taxon>
        <taxon>Flavobacteriaceae</taxon>
        <taxon>Sungkyunkwania</taxon>
    </lineage>
</organism>
<feature type="transmembrane region" description="Helical" evidence="1">
    <location>
        <begin position="6"/>
        <end position="22"/>
    </location>
</feature>
<reference evidence="4" key="1">
    <citation type="journal article" date="2019" name="Int. J. Syst. Evol. Microbiol.">
        <title>The Global Catalogue of Microorganisms (GCM) 10K type strain sequencing project: providing services to taxonomists for standard genome sequencing and annotation.</title>
        <authorList>
            <consortium name="The Broad Institute Genomics Platform"/>
            <consortium name="The Broad Institute Genome Sequencing Center for Infectious Disease"/>
            <person name="Wu L."/>
            <person name="Ma J."/>
        </authorList>
    </citation>
    <scope>NUCLEOTIDE SEQUENCE [LARGE SCALE GENOMIC DNA]</scope>
    <source>
        <strain evidence="4">CCUG 62952</strain>
    </source>
</reference>
<protein>
    <submittedName>
        <fullName evidence="3">DUF6249 domain-containing protein</fullName>
    </submittedName>
</protein>
<dbReference type="EMBL" id="JBHTJH010000004">
    <property type="protein sequence ID" value="MFD0861446.1"/>
    <property type="molecule type" value="Genomic_DNA"/>
</dbReference>
<dbReference type="RefSeq" id="WP_386404478.1">
    <property type="nucleotide sequence ID" value="NZ_JBHTJH010000004.1"/>
</dbReference>
<keyword evidence="1" id="KW-1133">Transmembrane helix</keyword>
<name>A0ABW3CUI6_9FLAO</name>
<sequence>MEAAIVLLIIFGTFFGIIYLYFSTRHKERMHLIEKGAQADIFFGKRKNNPSQIWKVVVINLASIIIGIGSGLILAFTAFQGFNHHMEGAQVGIVFLCAGLGLLGGYFLTNKAIIKD</sequence>
<dbReference type="Proteomes" id="UP001596978">
    <property type="component" value="Unassembled WGS sequence"/>
</dbReference>
<dbReference type="Pfam" id="PF19762">
    <property type="entry name" value="DUF6249"/>
    <property type="match status" value="1"/>
</dbReference>
<dbReference type="InterPro" id="IPR046216">
    <property type="entry name" value="DUF6249"/>
</dbReference>
<evidence type="ECO:0000313" key="3">
    <source>
        <dbReference type="EMBL" id="MFD0861446.1"/>
    </source>
</evidence>
<gene>
    <name evidence="3" type="ORF">ACFQ1M_04455</name>
</gene>
<accession>A0ABW3CUI6</accession>
<feature type="transmembrane region" description="Helical" evidence="1">
    <location>
        <begin position="88"/>
        <end position="108"/>
    </location>
</feature>
<keyword evidence="4" id="KW-1185">Reference proteome</keyword>
<evidence type="ECO:0000256" key="1">
    <source>
        <dbReference type="SAM" id="Phobius"/>
    </source>
</evidence>
<feature type="domain" description="DUF6249" evidence="2">
    <location>
        <begin position="6"/>
        <end position="109"/>
    </location>
</feature>
<keyword evidence="1" id="KW-0472">Membrane</keyword>